<reference evidence="1" key="1">
    <citation type="submission" date="2021-10" db="EMBL/GenBank/DDBJ databases">
        <title>Tropical sea cucumber genome reveals ecological adaptation and Cuvierian tubules defense mechanism.</title>
        <authorList>
            <person name="Chen T."/>
        </authorList>
    </citation>
    <scope>NUCLEOTIDE SEQUENCE</scope>
    <source>
        <strain evidence="1">Nanhai2018</strain>
        <tissue evidence="1">Muscle</tissue>
    </source>
</reference>
<dbReference type="Proteomes" id="UP001152320">
    <property type="component" value="Chromosome 1"/>
</dbReference>
<dbReference type="EMBL" id="JAIZAY010000001">
    <property type="protein sequence ID" value="KAJ8050563.1"/>
    <property type="molecule type" value="Genomic_DNA"/>
</dbReference>
<protein>
    <submittedName>
        <fullName evidence="1">Uncharacterized protein</fullName>
    </submittedName>
</protein>
<accession>A0A9Q1HM27</accession>
<dbReference type="PANTHER" id="PTHR46601:SF1">
    <property type="entry name" value="ADF-H DOMAIN-CONTAINING PROTEIN"/>
    <property type="match status" value="1"/>
</dbReference>
<sequence>MAKSRAAIQTAYRARKNKKMGEAAYLQAERQRVKQYYVPTGQLPRHKQKQRREDNLLRVRLHRKRKKKESCKAYCVPLEEVQSGYWNQESVTLHPTVIYYRDTESNTLKHHSYVAVSDDRGHNTSTIKARPILDSLVPRVTKLAPDIKGIHYWTDSPTAQYRNKTIFSIVADHYTIFDGVYATWNYFESGHGKGPCDGVGGTVKRLADDAVKRGAVMQNANDFYSWAV</sequence>
<evidence type="ECO:0000313" key="1">
    <source>
        <dbReference type="EMBL" id="KAJ8050563.1"/>
    </source>
</evidence>
<organism evidence="1 2">
    <name type="scientific">Holothuria leucospilota</name>
    <name type="common">Black long sea cucumber</name>
    <name type="synonym">Mertensiothuria leucospilota</name>
    <dbReference type="NCBI Taxonomy" id="206669"/>
    <lineage>
        <taxon>Eukaryota</taxon>
        <taxon>Metazoa</taxon>
        <taxon>Echinodermata</taxon>
        <taxon>Eleutherozoa</taxon>
        <taxon>Echinozoa</taxon>
        <taxon>Holothuroidea</taxon>
        <taxon>Aspidochirotacea</taxon>
        <taxon>Aspidochirotida</taxon>
        <taxon>Holothuriidae</taxon>
        <taxon>Holothuria</taxon>
    </lineage>
</organism>
<keyword evidence="2" id="KW-1185">Reference proteome</keyword>
<proteinExistence type="predicted"/>
<dbReference type="PANTHER" id="PTHR46601">
    <property type="entry name" value="ULP_PROTEASE DOMAIN-CONTAINING PROTEIN"/>
    <property type="match status" value="1"/>
</dbReference>
<comment type="caution">
    <text evidence="1">The sequence shown here is derived from an EMBL/GenBank/DDBJ whole genome shotgun (WGS) entry which is preliminary data.</text>
</comment>
<dbReference type="AlphaFoldDB" id="A0A9Q1HM27"/>
<dbReference type="OrthoDB" id="10068678at2759"/>
<gene>
    <name evidence="1" type="ORF">HOLleu_03812</name>
</gene>
<name>A0A9Q1HM27_HOLLE</name>
<evidence type="ECO:0000313" key="2">
    <source>
        <dbReference type="Proteomes" id="UP001152320"/>
    </source>
</evidence>